<comment type="subcellular location">
    <subcellularLocation>
        <location evidence="1">Fimbrium</location>
    </subcellularLocation>
</comment>
<dbReference type="InterPro" id="IPR008707">
    <property type="entry name" value="B-propeller_PilY1"/>
</dbReference>
<dbReference type="OrthoDB" id="7156875at2"/>
<dbReference type="EMBL" id="SSOC01000004">
    <property type="protein sequence ID" value="THF64668.1"/>
    <property type="molecule type" value="Genomic_DNA"/>
</dbReference>
<keyword evidence="3" id="KW-1029">Fimbrium biogenesis</keyword>
<dbReference type="GO" id="GO:0009289">
    <property type="term" value="C:pilus"/>
    <property type="evidence" value="ECO:0007669"/>
    <property type="project" value="UniProtKB-SubCell"/>
</dbReference>
<evidence type="ECO:0000313" key="9">
    <source>
        <dbReference type="EMBL" id="THF64668.1"/>
    </source>
</evidence>
<proteinExistence type="inferred from homology"/>
<evidence type="ECO:0000259" key="8">
    <source>
        <dbReference type="Pfam" id="PF05567"/>
    </source>
</evidence>
<gene>
    <name evidence="9" type="ORF">E6C76_11485</name>
</gene>
<evidence type="ECO:0000256" key="1">
    <source>
        <dbReference type="ARBA" id="ARBA00004561"/>
    </source>
</evidence>
<sequence length="1072" mass="116029">MPNATTEGAATMRAGGTARTLRIALALCAASAAGAFAGPLALSDTPLTVSTSIDPNVMLLIDNSGSMDHMIWHEDFDQAGSYGHWQYRSGNSWVDIDAETTYYPNNLGRDSCSSGYSRFRLGSSSTYKCLRLPQPRGSGSTRYLGNYLRFLLDRFLDGDTDLTQGQIPADYRMNVARDVAKDLVQNTPGMRFGVSRFNYGYENTRNGYRDGGSILANCGSGTSTLVSAIDGLNADNWTPLAESLYEVTRYFRGLSSAYNTGVSYTSPIQYRCQKNFTIVITDGLPTYDATFPTNDPDDPDGKLPNWDGIDNDGSNPTVESATEGHALFLDDIAKFAWDIDMRKGGTDAAGESFDDPRYPQQNMYTYTVGFTTDNDMLRDAAAYGNGLYLTADNAEQLSEALGGALADIQGKLGSASSAAASGGFISDGTKVYQGRMNSEYWTGQLLAFGINTTPGPTFGQLLKNGPGPDGSLWDAGSLINGANWGTRTIITNKAGGIPFRWDGFTATERNDYFNGQQNLLEYLRGSSVAAYRSRPSLLGDIVNSAPQYVAAPSARYPDSLETAPYSAFKQARANRTPMIYVGANDGMLHGFNAQTGAEGLAYIPGHLLGRLKLLADPDYNDNHKFYVDGTPTVVDAFIGGAWKTVLAGGLNKGGQAIYALDVTNPAQFSEANASSIFLWEFTDADDADLGYTYSRPAIVKLRNGTWAAVFGNGYNNTIADGHASTTGNAVLYIVDLRTGALIKKISTGVGTAQDPTGQNRPNGLATVTPIDLNGDNLVDYVYAGDLFGNMWKFDLNDSSASNWTLAYKLFQACAANTCTADNRQPITTAPTVIRHPNLGGQIVLFGTGKYLEQADNISQNGGVQSFYAIWDRNTSTSMPVGRNLLRQQRILFESTYTFTDPDGEEIEEGLRVTTDHAVNWASQRGWYIDLVSPHGFEGERQVTESLVRNGRLVFTTMIPSNSSDPCAPAGTSWIMEMNAVTGARLTYSPFDLDRDGQFSATDYVTVTIDGETFRVPATGRKTEGGHAQTPTVVSADGRELKYVSSTEGLEVIVENPGHLLTGRQSWRELFLQ</sequence>
<dbReference type="InterPro" id="IPR011047">
    <property type="entry name" value="Quinoprotein_ADH-like_sf"/>
</dbReference>
<keyword evidence="4" id="KW-0479">Metal-binding</keyword>
<comment type="caution">
    <text evidence="9">The sequence shown here is derived from an EMBL/GenBank/DDBJ whole genome shotgun (WGS) entry which is preliminary data.</text>
</comment>
<evidence type="ECO:0000313" key="10">
    <source>
        <dbReference type="Proteomes" id="UP000308430"/>
    </source>
</evidence>
<dbReference type="InterPro" id="IPR036465">
    <property type="entry name" value="vWFA_dom_sf"/>
</dbReference>
<dbReference type="Pfam" id="PF05567">
    <property type="entry name" value="T4P_PilY1"/>
    <property type="match status" value="1"/>
</dbReference>
<evidence type="ECO:0000256" key="5">
    <source>
        <dbReference type="ARBA" id="ARBA00022837"/>
    </source>
</evidence>
<dbReference type="Proteomes" id="UP000308430">
    <property type="component" value="Unassembled WGS sequence"/>
</dbReference>
<evidence type="ECO:0000256" key="2">
    <source>
        <dbReference type="ARBA" id="ARBA00008387"/>
    </source>
</evidence>
<comment type="similarity">
    <text evidence="2">Belongs to the PilY1 family.</text>
</comment>
<evidence type="ECO:0000256" key="4">
    <source>
        <dbReference type="ARBA" id="ARBA00022723"/>
    </source>
</evidence>
<feature type="chain" id="PRO_5020609158" description="PilY1 beta-propeller domain-containing protein" evidence="7">
    <location>
        <begin position="38"/>
        <end position="1072"/>
    </location>
</feature>
<feature type="signal peptide" evidence="7">
    <location>
        <begin position="1"/>
        <end position="37"/>
    </location>
</feature>
<dbReference type="SUPFAM" id="SSF50998">
    <property type="entry name" value="Quinoprotein alcohol dehydrogenase-like"/>
    <property type="match status" value="1"/>
</dbReference>
<dbReference type="AlphaFoldDB" id="A0A4S4B192"/>
<evidence type="ECO:0000256" key="7">
    <source>
        <dbReference type="SAM" id="SignalP"/>
    </source>
</evidence>
<name>A0A4S4B192_9RHOO</name>
<dbReference type="SUPFAM" id="SSF53300">
    <property type="entry name" value="vWA-like"/>
    <property type="match status" value="1"/>
</dbReference>
<reference evidence="9 10" key="1">
    <citation type="submission" date="2019-04" db="EMBL/GenBank/DDBJ databases">
        <title>Azoarcus nasutitermitis sp. nov. isolated from termite nest.</title>
        <authorList>
            <person name="Lin S.-Y."/>
            <person name="Hameed A."/>
            <person name="Hsu Y.-H."/>
            <person name="Young C.-C."/>
        </authorList>
    </citation>
    <scope>NUCLEOTIDE SEQUENCE [LARGE SCALE GENOMIC DNA]</scope>
    <source>
        <strain evidence="9 10">CC-YHH838</strain>
    </source>
</reference>
<organism evidence="9 10">
    <name type="scientific">Pseudothauera nasutitermitis</name>
    <dbReference type="NCBI Taxonomy" id="2565930"/>
    <lineage>
        <taxon>Bacteria</taxon>
        <taxon>Pseudomonadati</taxon>
        <taxon>Pseudomonadota</taxon>
        <taxon>Betaproteobacteria</taxon>
        <taxon>Rhodocyclales</taxon>
        <taxon>Zoogloeaceae</taxon>
        <taxon>Pseudothauera</taxon>
    </lineage>
</organism>
<keyword evidence="7" id="KW-0732">Signal</keyword>
<feature type="domain" description="PilY1 beta-propeller" evidence="8">
    <location>
        <begin position="538"/>
        <end position="877"/>
    </location>
</feature>
<protein>
    <recommendedName>
        <fullName evidence="8">PilY1 beta-propeller domain-containing protein</fullName>
    </recommendedName>
</protein>
<keyword evidence="5" id="KW-0106">Calcium</keyword>
<evidence type="ECO:0000256" key="6">
    <source>
        <dbReference type="ARBA" id="ARBA00023263"/>
    </source>
</evidence>
<keyword evidence="6" id="KW-0281">Fimbrium</keyword>
<keyword evidence="10" id="KW-1185">Reference proteome</keyword>
<dbReference type="GO" id="GO:0046872">
    <property type="term" value="F:metal ion binding"/>
    <property type="evidence" value="ECO:0007669"/>
    <property type="project" value="UniProtKB-KW"/>
</dbReference>
<evidence type="ECO:0000256" key="3">
    <source>
        <dbReference type="ARBA" id="ARBA00022558"/>
    </source>
</evidence>
<accession>A0A4S4B192</accession>
<dbReference type="Gene3D" id="3.40.50.410">
    <property type="entry name" value="von Willebrand factor, type A domain"/>
    <property type="match status" value="1"/>
</dbReference>